<evidence type="ECO:0000313" key="6">
    <source>
        <dbReference type="EMBL" id="MCU7613701.1"/>
    </source>
</evidence>
<dbReference type="Proteomes" id="UP001208114">
    <property type="component" value="Unassembled WGS sequence"/>
</dbReference>
<name>A0ABT2VV07_9FLAO</name>
<feature type="domain" description="Cyclic nucleotide-binding" evidence="4">
    <location>
        <begin position="15"/>
        <end position="116"/>
    </location>
</feature>
<evidence type="ECO:0000256" key="1">
    <source>
        <dbReference type="ARBA" id="ARBA00023015"/>
    </source>
</evidence>
<keyword evidence="3" id="KW-0804">Transcription</keyword>
<evidence type="ECO:0000313" key="7">
    <source>
        <dbReference type="Proteomes" id="UP001208114"/>
    </source>
</evidence>
<dbReference type="RefSeq" id="WP_262989544.1">
    <property type="nucleotide sequence ID" value="NZ_JAOTEN010000001.1"/>
</dbReference>
<dbReference type="PROSITE" id="PS51063">
    <property type="entry name" value="HTH_CRP_2"/>
    <property type="match status" value="1"/>
</dbReference>
<dbReference type="EMBL" id="JAOTEN010000001">
    <property type="protein sequence ID" value="MCU7613701.1"/>
    <property type="molecule type" value="Genomic_DNA"/>
</dbReference>
<keyword evidence="2" id="KW-0238">DNA-binding</keyword>
<evidence type="ECO:0000256" key="3">
    <source>
        <dbReference type="ARBA" id="ARBA00023163"/>
    </source>
</evidence>
<evidence type="ECO:0000256" key="2">
    <source>
        <dbReference type="ARBA" id="ARBA00023125"/>
    </source>
</evidence>
<dbReference type="SMART" id="SM00419">
    <property type="entry name" value="HTH_CRP"/>
    <property type="match status" value="1"/>
</dbReference>
<sequence length="197" mass="23128">MIIENLLLSYGGDYKKFETNEIIFKEGDSPAYYFQIASGKVKINNQNEKGKEFIQGILHEGHSIAQAALFINKTYPVNAVAIENCDIIRLSRQNYLELLKENPEFYDRIILSLSEDMHYRYLMMQSMSFQNPESRLKTIMDYLKDQYTDHSRFSFQIPYTRQQLASLTGLSVETVIRVIKNMEKNDVLKIQNRKILY</sequence>
<dbReference type="CDD" id="cd00038">
    <property type="entry name" value="CAP_ED"/>
    <property type="match status" value="1"/>
</dbReference>
<dbReference type="SMART" id="SM00100">
    <property type="entry name" value="cNMP"/>
    <property type="match status" value="1"/>
</dbReference>
<dbReference type="Pfam" id="PF13545">
    <property type="entry name" value="HTH_Crp_2"/>
    <property type="match status" value="1"/>
</dbReference>
<proteinExistence type="predicted"/>
<keyword evidence="1" id="KW-0805">Transcription regulation</keyword>
<dbReference type="PANTHER" id="PTHR24567:SF26">
    <property type="entry name" value="REGULATORY PROTEIN YEIL"/>
    <property type="match status" value="1"/>
</dbReference>
<feature type="domain" description="HTH crp-type" evidence="5">
    <location>
        <begin position="130"/>
        <end position="197"/>
    </location>
</feature>
<protein>
    <submittedName>
        <fullName evidence="6">Crp/Fnr family transcriptional regulator</fullName>
    </submittedName>
</protein>
<evidence type="ECO:0000259" key="4">
    <source>
        <dbReference type="PROSITE" id="PS50042"/>
    </source>
</evidence>
<accession>A0ABT2VV07</accession>
<reference evidence="7" key="1">
    <citation type="submission" date="2023-07" db="EMBL/GenBank/DDBJ databases">
        <title>Chryseobacterium sp. GMJ5 Genome sequencing and assembly.</title>
        <authorList>
            <person name="Jung Y."/>
        </authorList>
    </citation>
    <scope>NUCLEOTIDE SEQUENCE [LARGE SCALE GENOMIC DNA]</scope>
    <source>
        <strain evidence="7">GMJ5</strain>
    </source>
</reference>
<gene>
    <name evidence="6" type="ORF">N0B16_04555</name>
</gene>
<dbReference type="SUPFAM" id="SSF51206">
    <property type="entry name" value="cAMP-binding domain-like"/>
    <property type="match status" value="1"/>
</dbReference>
<evidence type="ECO:0000259" key="5">
    <source>
        <dbReference type="PROSITE" id="PS51063"/>
    </source>
</evidence>
<dbReference type="InterPro" id="IPR012318">
    <property type="entry name" value="HTH_CRP"/>
</dbReference>
<dbReference type="InterPro" id="IPR050397">
    <property type="entry name" value="Env_Response_Regulators"/>
</dbReference>
<dbReference type="PRINTS" id="PR00034">
    <property type="entry name" value="HTHCRP"/>
</dbReference>
<dbReference type="SUPFAM" id="SSF46785">
    <property type="entry name" value="Winged helix' DNA-binding domain"/>
    <property type="match status" value="1"/>
</dbReference>
<dbReference type="Pfam" id="PF00027">
    <property type="entry name" value="cNMP_binding"/>
    <property type="match status" value="1"/>
</dbReference>
<comment type="caution">
    <text evidence="6">The sequence shown here is derived from an EMBL/GenBank/DDBJ whole genome shotgun (WGS) entry which is preliminary data.</text>
</comment>
<keyword evidence="7" id="KW-1185">Reference proteome</keyword>
<dbReference type="PROSITE" id="PS50042">
    <property type="entry name" value="CNMP_BINDING_3"/>
    <property type="match status" value="1"/>
</dbReference>
<dbReference type="InterPro" id="IPR000595">
    <property type="entry name" value="cNMP-bd_dom"/>
</dbReference>
<dbReference type="InterPro" id="IPR036390">
    <property type="entry name" value="WH_DNA-bd_sf"/>
</dbReference>
<dbReference type="InterPro" id="IPR018490">
    <property type="entry name" value="cNMP-bd_dom_sf"/>
</dbReference>
<dbReference type="InterPro" id="IPR014710">
    <property type="entry name" value="RmlC-like_jellyroll"/>
</dbReference>
<organism evidence="6 7">
    <name type="scientific">Chryseobacterium gilvum</name>
    <dbReference type="NCBI Taxonomy" id="2976534"/>
    <lineage>
        <taxon>Bacteria</taxon>
        <taxon>Pseudomonadati</taxon>
        <taxon>Bacteroidota</taxon>
        <taxon>Flavobacteriia</taxon>
        <taxon>Flavobacteriales</taxon>
        <taxon>Weeksellaceae</taxon>
        <taxon>Chryseobacterium group</taxon>
        <taxon>Chryseobacterium</taxon>
    </lineage>
</organism>
<dbReference type="PANTHER" id="PTHR24567">
    <property type="entry name" value="CRP FAMILY TRANSCRIPTIONAL REGULATORY PROTEIN"/>
    <property type="match status" value="1"/>
</dbReference>
<dbReference type="Gene3D" id="2.60.120.10">
    <property type="entry name" value="Jelly Rolls"/>
    <property type="match status" value="1"/>
</dbReference>